<reference evidence="1 2" key="1">
    <citation type="journal article" date="2015" name="Genome Biol. Evol.">
        <title>Comparative Genomics of a Bacterivorous Green Alga Reveals Evolutionary Causalities and Consequences of Phago-Mixotrophic Mode of Nutrition.</title>
        <authorList>
            <person name="Burns J.A."/>
            <person name="Paasch A."/>
            <person name="Narechania A."/>
            <person name="Kim E."/>
        </authorList>
    </citation>
    <scope>NUCLEOTIDE SEQUENCE [LARGE SCALE GENOMIC DNA]</scope>
    <source>
        <strain evidence="1 2">PLY_AMNH</strain>
    </source>
</reference>
<accession>A0AAE0C803</accession>
<comment type="caution">
    <text evidence="1">The sequence shown here is derived from an EMBL/GenBank/DDBJ whole genome shotgun (WGS) entry which is preliminary data.</text>
</comment>
<sequence>MPIQLPVDDTGVAGKSVHPLVRIAADVPRLELNIVEVQKVPKAAHSPHEVSCEVRRHRHYSLVVAVKPYDLPPQLAQKGLRRLEDRLQLQVRDAKVPKVVSPETSRLLLEVEHPTPRHQRRVGV</sequence>
<gene>
    <name evidence="1" type="ORF">CYMTET_41169</name>
</gene>
<proteinExistence type="predicted"/>
<organism evidence="1 2">
    <name type="scientific">Cymbomonas tetramitiformis</name>
    <dbReference type="NCBI Taxonomy" id="36881"/>
    <lineage>
        <taxon>Eukaryota</taxon>
        <taxon>Viridiplantae</taxon>
        <taxon>Chlorophyta</taxon>
        <taxon>Pyramimonadophyceae</taxon>
        <taxon>Pyramimonadales</taxon>
        <taxon>Pyramimonadaceae</taxon>
        <taxon>Cymbomonas</taxon>
    </lineage>
</organism>
<dbReference type="Proteomes" id="UP001190700">
    <property type="component" value="Unassembled WGS sequence"/>
</dbReference>
<name>A0AAE0C803_9CHLO</name>
<protein>
    <submittedName>
        <fullName evidence="1">Uncharacterized protein</fullName>
    </submittedName>
</protein>
<keyword evidence="2" id="KW-1185">Reference proteome</keyword>
<dbReference type="EMBL" id="LGRX02027367">
    <property type="protein sequence ID" value="KAK3249394.1"/>
    <property type="molecule type" value="Genomic_DNA"/>
</dbReference>
<evidence type="ECO:0000313" key="1">
    <source>
        <dbReference type="EMBL" id="KAK3249394.1"/>
    </source>
</evidence>
<evidence type="ECO:0000313" key="2">
    <source>
        <dbReference type="Proteomes" id="UP001190700"/>
    </source>
</evidence>
<dbReference type="AlphaFoldDB" id="A0AAE0C803"/>